<proteinExistence type="predicted"/>
<feature type="transmembrane region" description="Helical" evidence="1">
    <location>
        <begin position="83"/>
        <end position="105"/>
    </location>
</feature>
<sequence length="130" mass="13754">MAAESLNESITGLGPLGNFANDAAGAGAFKTFNLLISQIVAFLTVGGAIWFIIQIFIGALGWLSAGGDKQPLETAKKRILDAVTGLIILVLAYSFIYIVGNFLGINVLDPYSAFKQFGPLSTEDSLKLVK</sequence>
<organism evidence="2 3">
    <name type="scientific">Candidatus Gottesmanbacteria bacterium GW2011_GWA1_48_13</name>
    <dbReference type="NCBI Taxonomy" id="1618439"/>
    <lineage>
        <taxon>Bacteria</taxon>
        <taxon>Candidatus Gottesmaniibacteriota</taxon>
    </lineage>
</organism>
<comment type="caution">
    <text evidence="2">The sequence shown here is derived from an EMBL/GenBank/DDBJ whole genome shotgun (WGS) entry which is preliminary data.</text>
</comment>
<name>A0A0G1UM60_9BACT</name>
<evidence type="ECO:0000256" key="1">
    <source>
        <dbReference type="SAM" id="Phobius"/>
    </source>
</evidence>
<dbReference type="Proteomes" id="UP000034661">
    <property type="component" value="Unassembled WGS sequence"/>
</dbReference>
<protein>
    <recommendedName>
        <fullName evidence="4">Integral membrane protein</fullName>
    </recommendedName>
</protein>
<keyword evidence="1" id="KW-0812">Transmembrane</keyword>
<keyword evidence="1" id="KW-1133">Transmembrane helix</keyword>
<keyword evidence="1" id="KW-0472">Membrane</keyword>
<accession>A0A0G1UM60</accession>
<evidence type="ECO:0000313" key="3">
    <source>
        <dbReference type="Proteomes" id="UP000034661"/>
    </source>
</evidence>
<reference evidence="2 3" key="1">
    <citation type="journal article" date="2015" name="Nature">
        <title>rRNA introns, odd ribosomes, and small enigmatic genomes across a large radiation of phyla.</title>
        <authorList>
            <person name="Brown C.T."/>
            <person name="Hug L.A."/>
            <person name="Thomas B.C."/>
            <person name="Sharon I."/>
            <person name="Castelle C.J."/>
            <person name="Singh A."/>
            <person name="Wilkins M.J."/>
            <person name="Williams K.H."/>
            <person name="Banfield J.F."/>
        </authorList>
    </citation>
    <scope>NUCLEOTIDE SEQUENCE [LARGE SCALE GENOMIC DNA]</scope>
</reference>
<dbReference type="EMBL" id="LCPJ01000023">
    <property type="protein sequence ID" value="KKU95312.1"/>
    <property type="molecule type" value="Genomic_DNA"/>
</dbReference>
<evidence type="ECO:0008006" key="4">
    <source>
        <dbReference type="Google" id="ProtNLM"/>
    </source>
</evidence>
<dbReference type="AlphaFoldDB" id="A0A0G1UM60"/>
<gene>
    <name evidence="2" type="ORF">UY27_C0023G0020</name>
</gene>
<feature type="transmembrane region" description="Helical" evidence="1">
    <location>
        <begin position="39"/>
        <end position="63"/>
    </location>
</feature>
<evidence type="ECO:0000313" key="2">
    <source>
        <dbReference type="EMBL" id="KKU95312.1"/>
    </source>
</evidence>